<name>A0A803KR83_CHEQI</name>
<sequence length="259" mass="28108">MLGCLCWSAGPGPLPQNMAFIKPRELGGKILRNKECLPSPPSYVRLSRTDNDNEDHQRDDDSNEGGTPKGHVPVMVGMEEKEVKRFVVPTRFMKDPSIVALLQLSADVFGYDHQGVLRIPCHPEYFQKIIGKNNVLVLGEGEEGGGGAGGQKAFGFQLPEFGGEQQKCFTSFESEGKQSCLQDLGNSFQSHQITLSQPCCSFLAQIDDACKSVVHFENPFFEFLVKQHCSEYYGEATGAGAAASDAGGNATPADQMAQP</sequence>
<evidence type="ECO:0000256" key="1">
    <source>
        <dbReference type="ARBA" id="ARBA00006974"/>
    </source>
</evidence>
<dbReference type="Proteomes" id="UP000596660">
    <property type="component" value="Unplaced"/>
</dbReference>
<feature type="compositionally biased region" description="Basic and acidic residues" evidence="2">
    <location>
        <begin position="47"/>
        <end position="60"/>
    </location>
</feature>
<accession>A0A803KR83</accession>
<comment type="similarity">
    <text evidence="1">Belongs to the ARG7 family.</text>
</comment>
<dbReference type="Pfam" id="PF02519">
    <property type="entry name" value="Auxin_inducible"/>
    <property type="match status" value="1"/>
</dbReference>
<dbReference type="PANTHER" id="PTHR31374:SF30">
    <property type="entry name" value="SAUR-LIKE AUXIN-RESPONSIVE FAMILY PROTEIN"/>
    <property type="match status" value="1"/>
</dbReference>
<feature type="region of interest" description="Disordered" evidence="2">
    <location>
        <begin position="39"/>
        <end position="72"/>
    </location>
</feature>
<protein>
    <submittedName>
        <fullName evidence="3">Uncharacterized protein</fullName>
    </submittedName>
</protein>
<dbReference type="Gramene" id="AUR62001540-RA">
    <property type="protein sequence ID" value="AUR62001540-RA:cds"/>
    <property type="gene ID" value="AUR62001540"/>
</dbReference>
<dbReference type="PANTHER" id="PTHR31374">
    <property type="entry name" value="AUXIN-INDUCED PROTEIN-LIKE-RELATED"/>
    <property type="match status" value="1"/>
</dbReference>
<reference evidence="3" key="2">
    <citation type="submission" date="2021-03" db="UniProtKB">
        <authorList>
            <consortium name="EnsemblPlants"/>
        </authorList>
    </citation>
    <scope>IDENTIFICATION</scope>
</reference>
<keyword evidence="4" id="KW-1185">Reference proteome</keyword>
<dbReference type="AlphaFoldDB" id="A0A803KR83"/>
<organism evidence="3 4">
    <name type="scientific">Chenopodium quinoa</name>
    <name type="common">Quinoa</name>
    <dbReference type="NCBI Taxonomy" id="63459"/>
    <lineage>
        <taxon>Eukaryota</taxon>
        <taxon>Viridiplantae</taxon>
        <taxon>Streptophyta</taxon>
        <taxon>Embryophyta</taxon>
        <taxon>Tracheophyta</taxon>
        <taxon>Spermatophyta</taxon>
        <taxon>Magnoliopsida</taxon>
        <taxon>eudicotyledons</taxon>
        <taxon>Gunneridae</taxon>
        <taxon>Pentapetalae</taxon>
        <taxon>Caryophyllales</taxon>
        <taxon>Chenopodiaceae</taxon>
        <taxon>Chenopodioideae</taxon>
        <taxon>Atripliceae</taxon>
        <taxon>Chenopodium</taxon>
    </lineage>
</organism>
<proteinExistence type="inferred from homology"/>
<reference evidence="3" key="1">
    <citation type="journal article" date="2017" name="Nature">
        <title>The genome of Chenopodium quinoa.</title>
        <authorList>
            <person name="Jarvis D.E."/>
            <person name="Ho Y.S."/>
            <person name="Lightfoot D.J."/>
            <person name="Schmoeckel S.M."/>
            <person name="Li B."/>
            <person name="Borm T.J.A."/>
            <person name="Ohyanagi H."/>
            <person name="Mineta K."/>
            <person name="Michell C.T."/>
            <person name="Saber N."/>
            <person name="Kharbatia N.M."/>
            <person name="Rupper R.R."/>
            <person name="Sharp A.R."/>
            <person name="Dally N."/>
            <person name="Boughton B.A."/>
            <person name="Woo Y.H."/>
            <person name="Gao G."/>
            <person name="Schijlen E.G.W.M."/>
            <person name="Guo X."/>
            <person name="Momin A.A."/>
            <person name="Negrao S."/>
            <person name="Al-Babili S."/>
            <person name="Gehring C."/>
            <person name="Roessner U."/>
            <person name="Jung C."/>
            <person name="Murphy K."/>
            <person name="Arold S.T."/>
            <person name="Gojobori T."/>
            <person name="van der Linden C.G."/>
            <person name="van Loo E.N."/>
            <person name="Jellen E.N."/>
            <person name="Maughan P.J."/>
            <person name="Tester M."/>
        </authorList>
    </citation>
    <scope>NUCLEOTIDE SEQUENCE [LARGE SCALE GENOMIC DNA]</scope>
    <source>
        <strain evidence="3">cv. PI 614886</strain>
    </source>
</reference>
<dbReference type="GO" id="GO:0009733">
    <property type="term" value="P:response to auxin"/>
    <property type="evidence" value="ECO:0007669"/>
    <property type="project" value="InterPro"/>
</dbReference>
<evidence type="ECO:0000256" key="2">
    <source>
        <dbReference type="SAM" id="MobiDB-lite"/>
    </source>
</evidence>
<dbReference type="InterPro" id="IPR003676">
    <property type="entry name" value="SAUR_fam"/>
</dbReference>
<evidence type="ECO:0000313" key="4">
    <source>
        <dbReference type="Proteomes" id="UP000596660"/>
    </source>
</evidence>
<evidence type="ECO:0000313" key="3">
    <source>
        <dbReference type="EnsemblPlants" id="AUR62001540-RA:cds"/>
    </source>
</evidence>
<dbReference type="EnsemblPlants" id="AUR62001540-RA">
    <property type="protein sequence ID" value="AUR62001540-RA:cds"/>
    <property type="gene ID" value="AUR62001540"/>
</dbReference>